<evidence type="ECO:0000313" key="11">
    <source>
        <dbReference type="EMBL" id="KAK4825782.1"/>
    </source>
</evidence>
<organism evidence="11 12">
    <name type="scientific">Mycteria americana</name>
    <name type="common">Wood stork</name>
    <dbReference type="NCBI Taxonomy" id="33587"/>
    <lineage>
        <taxon>Eukaryota</taxon>
        <taxon>Metazoa</taxon>
        <taxon>Chordata</taxon>
        <taxon>Craniata</taxon>
        <taxon>Vertebrata</taxon>
        <taxon>Euteleostomi</taxon>
        <taxon>Archelosauria</taxon>
        <taxon>Archosauria</taxon>
        <taxon>Dinosauria</taxon>
        <taxon>Saurischia</taxon>
        <taxon>Theropoda</taxon>
        <taxon>Coelurosauria</taxon>
        <taxon>Aves</taxon>
        <taxon>Neognathae</taxon>
        <taxon>Neoaves</taxon>
        <taxon>Aequornithes</taxon>
        <taxon>Ciconiiformes</taxon>
        <taxon>Ciconiidae</taxon>
        <taxon>Mycteria</taxon>
    </lineage>
</organism>
<keyword evidence="8" id="KW-0795">Thyroid hormone</keyword>
<dbReference type="PRINTS" id="PR00189">
    <property type="entry name" value="TRNSTHYRETIN"/>
</dbReference>
<dbReference type="PROSITE" id="PS00769">
    <property type="entry name" value="TRANSTHYRETIN_2"/>
    <property type="match status" value="1"/>
</dbReference>
<dbReference type="EMBL" id="JAUNZN010000002">
    <property type="protein sequence ID" value="KAK4825782.1"/>
    <property type="molecule type" value="Genomic_DNA"/>
</dbReference>
<dbReference type="InterPro" id="IPR000895">
    <property type="entry name" value="Transthyretin/HIU_hydrolase"/>
</dbReference>
<evidence type="ECO:0000313" key="12">
    <source>
        <dbReference type="Proteomes" id="UP001333110"/>
    </source>
</evidence>
<comment type="similarity">
    <text evidence="2">Belongs to the transthyretin family.</text>
</comment>
<evidence type="ECO:0000256" key="9">
    <source>
        <dbReference type="ARBA" id="ARBA00031604"/>
    </source>
</evidence>
<proteinExistence type="inferred from homology"/>
<evidence type="ECO:0000256" key="4">
    <source>
        <dbReference type="ARBA" id="ARBA00022448"/>
    </source>
</evidence>
<dbReference type="PROSITE" id="PS00768">
    <property type="entry name" value="TRANSTHYRETIN_1"/>
    <property type="match status" value="1"/>
</dbReference>
<keyword evidence="12" id="KW-1185">Reference proteome</keyword>
<evidence type="ECO:0000256" key="5">
    <source>
        <dbReference type="ARBA" id="ARBA00022525"/>
    </source>
</evidence>
<dbReference type="GO" id="GO:0005576">
    <property type="term" value="C:extracellular region"/>
    <property type="evidence" value="ECO:0007669"/>
    <property type="project" value="UniProtKB-SubCell"/>
</dbReference>
<dbReference type="Gene3D" id="2.60.40.180">
    <property type="entry name" value="Transthyretin/hydroxyisourate hydrolase domain"/>
    <property type="match status" value="2"/>
</dbReference>
<comment type="subcellular location">
    <subcellularLocation>
        <location evidence="1">Secreted</location>
    </subcellularLocation>
</comment>
<dbReference type="GO" id="GO:0005179">
    <property type="term" value="F:hormone activity"/>
    <property type="evidence" value="ECO:0007669"/>
    <property type="project" value="UniProtKB-KW"/>
</dbReference>
<accession>A0AAN7S297</accession>
<keyword evidence="5" id="KW-0964">Secreted</keyword>
<reference evidence="11 12" key="1">
    <citation type="journal article" date="2023" name="J. Hered.">
        <title>Chromosome-level genome of the wood stork (Mycteria americana) provides insight into avian chromosome evolution.</title>
        <authorList>
            <person name="Flamio R. Jr."/>
            <person name="Ramstad K.M."/>
        </authorList>
    </citation>
    <scope>NUCLEOTIDE SEQUENCE [LARGE SCALE GENOMIC DNA]</scope>
    <source>
        <strain evidence="11">JAX WOST 10</strain>
    </source>
</reference>
<dbReference type="Pfam" id="PF00576">
    <property type="entry name" value="Transthyretin"/>
    <property type="match status" value="1"/>
</dbReference>
<dbReference type="PANTHER" id="PTHR33332">
    <property type="entry name" value="REVERSE TRANSCRIPTASE DOMAIN-CONTAINING PROTEIN"/>
    <property type="match status" value="1"/>
</dbReference>
<comment type="caution">
    <text evidence="11">The sequence shown here is derived from an EMBL/GenBank/DDBJ whole genome shotgun (WGS) entry which is preliminary data.</text>
</comment>
<evidence type="ECO:0000256" key="2">
    <source>
        <dbReference type="ARBA" id="ARBA00007893"/>
    </source>
</evidence>
<dbReference type="InterPro" id="IPR036817">
    <property type="entry name" value="Transthyretin/HIU_hydrolase_sf"/>
</dbReference>
<keyword evidence="4" id="KW-0813">Transport</keyword>
<sequence length="286" mass="32274">MVNSSYTTSPAFPKVSHGSVDSKCPLMVKVLDAVRGSPAANVAVKVFKKAADGSWQDFATGKTTEYGEIHELTTEEQFVEGIYRVEFDTSSYWKGLGLSPFHEYADDRDNTKLRGVVDMPEGRDAIQRDLDKLEKSAHVNLMRFNKAKCKVLHMGWGNRWYQYRLRDEGIESSPEEKDSGVLVDEKLDMSQQCALTAQKANPVFGCLKRSVARRSREVILLLYSALVRPHLEYCVQLWSAQHRKDMDLLEQVVFTANDSGHRHYTIAALLSPFSYSTTAVVSDPQE</sequence>
<dbReference type="FunFam" id="2.60.40.180:FF:000002">
    <property type="entry name" value="Transthyretin"/>
    <property type="match status" value="1"/>
</dbReference>
<feature type="domain" description="Transthyretin/hydroxyisourate hydrolase" evidence="10">
    <location>
        <begin position="177"/>
        <end position="286"/>
    </location>
</feature>
<dbReference type="AlphaFoldDB" id="A0AAN7S297"/>
<dbReference type="InterPro" id="IPR023419">
    <property type="entry name" value="Transthyretin_CS"/>
</dbReference>
<evidence type="ECO:0000256" key="3">
    <source>
        <dbReference type="ARBA" id="ARBA00021606"/>
    </source>
</evidence>
<dbReference type="InterPro" id="IPR023416">
    <property type="entry name" value="Transthyretin/HIU_hydrolase_d"/>
</dbReference>
<name>A0AAN7S297_MYCAM</name>
<protein>
    <recommendedName>
        <fullName evidence="3">Transthyretin</fullName>
    </recommendedName>
    <alternativeName>
        <fullName evidence="9">Prealbumin</fullName>
    </alternativeName>
</protein>
<evidence type="ECO:0000259" key="10">
    <source>
        <dbReference type="SMART" id="SM00095"/>
    </source>
</evidence>
<dbReference type="Proteomes" id="UP001333110">
    <property type="component" value="Unassembled WGS sequence"/>
</dbReference>
<keyword evidence="6" id="KW-0765">Sulfation</keyword>
<evidence type="ECO:0000256" key="7">
    <source>
        <dbReference type="ARBA" id="ARBA00022702"/>
    </source>
</evidence>
<evidence type="ECO:0000256" key="1">
    <source>
        <dbReference type="ARBA" id="ARBA00004613"/>
    </source>
</evidence>
<gene>
    <name evidence="11" type="ORF">QYF61_002345</name>
</gene>
<keyword evidence="7" id="KW-0372">Hormone</keyword>
<dbReference type="InterPro" id="IPR023418">
    <property type="entry name" value="Thyroxine_BS"/>
</dbReference>
<feature type="domain" description="Transthyretin/hydroxyisourate hydrolase" evidence="10">
    <location>
        <begin position="21"/>
        <end position="146"/>
    </location>
</feature>
<dbReference type="SUPFAM" id="SSF49472">
    <property type="entry name" value="Transthyretin (synonym: prealbumin)"/>
    <property type="match status" value="2"/>
</dbReference>
<evidence type="ECO:0000256" key="6">
    <source>
        <dbReference type="ARBA" id="ARBA00022641"/>
    </source>
</evidence>
<dbReference type="SMART" id="SM00095">
    <property type="entry name" value="TR_THY"/>
    <property type="match status" value="2"/>
</dbReference>
<evidence type="ECO:0000256" key="8">
    <source>
        <dbReference type="ARBA" id="ARBA00022920"/>
    </source>
</evidence>